<comment type="caution">
    <text evidence="1">The sequence shown here is derived from an EMBL/GenBank/DDBJ whole genome shotgun (WGS) entry which is preliminary data.</text>
</comment>
<evidence type="ECO:0000313" key="1">
    <source>
        <dbReference type="EMBL" id="CCO45140.1"/>
    </source>
</evidence>
<sequence>MFDINGILPTTLFLLNTSIITAVRASVIEPPSYIHVPF</sequence>
<dbReference type="AlphaFoldDB" id="A0AAV2VKB3"/>
<organism evidence="1 2">
    <name type="scientific">Vibrio nigripulchritudo SOn1</name>
    <dbReference type="NCBI Taxonomy" id="1238450"/>
    <lineage>
        <taxon>Bacteria</taxon>
        <taxon>Pseudomonadati</taxon>
        <taxon>Pseudomonadota</taxon>
        <taxon>Gammaproteobacteria</taxon>
        <taxon>Vibrionales</taxon>
        <taxon>Vibrionaceae</taxon>
        <taxon>Vibrio</taxon>
    </lineage>
</organism>
<evidence type="ECO:0000313" key="2">
    <source>
        <dbReference type="Proteomes" id="UP000018211"/>
    </source>
</evidence>
<name>A0AAV2VKB3_9VIBR</name>
<proteinExistence type="predicted"/>
<dbReference type="Proteomes" id="UP000018211">
    <property type="component" value="Unassembled WGS sequence"/>
</dbReference>
<accession>A0AAV2VKB3</accession>
<reference evidence="1 2" key="1">
    <citation type="journal article" date="2013" name="ISME J.">
        <title>Comparative genomics of pathogenic lineages of Vibrio nigripulchritudo identifies virulence-associated traits.</title>
        <authorList>
            <person name="Goudenege D."/>
            <person name="Labreuche Y."/>
            <person name="Krin E."/>
            <person name="Ansquer D."/>
            <person name="Mangenot S."/>
            <person name="Calteau A."/>
            <person name="Medigue C."/>
            <person name="Mazel D."/>
            <person name="Polz M.F."/>
            <person name="Le Roux F."/>
        </authorList>
    </citation>
    <scope>NUCLEOTIDE SEQUENCE [LARGE SCALE GENOMIC DNA]</scope>
    <source>
        <strain evidence="1 2">SOn1</strain>
    </source>
</reference>
<protein>
    <submittedName>
        <fullName evidence="1">Uncharacterized protein</fullName>
    </submittedName>
</protein>
<dbReference type="EMBL" id="CAOF01000045">
    <property type="protein sequence ID" value="CCO45140.1"/>
    <property type="molecule type" value="Genomic_DNA"/>
</dbReference>
<gene>
    <name evidence="1" type="ORF">VIBNISOn1_1390019</name>
</gene>